<feature type="region of interest" description="Disordered" evidence="5">
    <location>
        <begin position="642"/>
        <end position="779"/>
    </location>
</feature>
<evidence type="ECO:0000256" key="5">
    <source>
        <dbReference type="SAM" id="MobiDB-lite"/>
    </source>
</evidence>
<dbReference type="GO" id="GO:0009967">
    <property type="term" value="P:positive regulation of signal transduction"/>
    <property type="evidence" value="ECO:0007669"/>
    <property type="project" value="UniProtKB-ARBA"/>
</dbReference>
<evidence type="ECO:0008006" key="11">
    <source>
        <dbReference type="Google" id="ProtNLM"/>
    </source>
</evidence>
<dbReference type="InterPro" id="IPR026741">
    <property type="entry name" value="SNO"/>
</dbReference>
<keyword evidence="10" id="KW-1185">Reference proteome</keyword>
<organism evidence="9 10">
    <name type="scientific">Euphydryas editha</name>
    <name type="common">Edith's checkerspot</name>
    <dbReference type="NCBI Taxonomy" id="104508"/>
    <lineage>
        <taxon>Eukaryota</taxon>
        <taxon>Metazoa</taxon>
        <taxon>Ecdysozoa</taxon>
        <taxon>Arthropoda</taxon>
        <taxon>Hexapoda</taxon>
        <taxon>Insecta</taxon>
        <taxon>Pterygota</taxon>
        <taxon>Neoptera</taxon>
        <taxon>Endopterygota</taxon>
        <taxon>Lepidoptera</taxon>
        <taxon>Glossata</taxon>
        <taxon>Ditrysia</taxon>
        <taxon>Papilionoidea</taxon>
        <taxon>Nymphalidae</taxon>
        <taxon>Nymphalinae</taxon>
        <taxon>Euphydryas</taxon>
    </lineage>
</organism>
<evidence type="ECO:0000256" key="4">
    <source>
        <dbReference type="ARBA" id="ARBA00023242"/>
    </source>
</evidence>
<feature type="compositionally biased region" description="Basic residues" evidence="5">
    <location>
        <begin position="735"/>
        <end position="752"/>
    </location>
</feature>
<dbReference type="InterPro" id="IPR027417">
    <property type="entry name" value="P-loop_NTPase"/>
</dbReference>
<name>A0AAU9U988_EUPED</name>
<dbReference type="GO" id="GO:0031490">
    <property type="term" value="F:chromatin DNA binding"/>
    <property type="evidence" value="ECO:0007669"/>
    <property type="project" value="TreeGrafter"/>
</dbReference>
<feature type="compositionally biased region" description="Acidic residues" evidence="5">
    <location>
        <begin position="696"/>
        <end position="705"/>
    </location>
</feature>
<feature type="compositionally biased region" description="Basic and acidic residues" evidence="5">
    <location>
        <begin position="757"/>
        <end position="767"/>
    </location>
</feature>
<sequence length="1343" mass="147367">MSKRKAFGDNSPAPSDDDSDFDDDEDPDNLEVPGGGKTLAAAARLGDKSKIPQTSAPVTVKATTNPLAAPSGVAFGQMSNVKPIKISASSLTKPINLGFSRGGVAAPVASFATGSSAYNAASILAQMEMVGAQSMNNYLLQNLNQMLVSGMGGPLAGMLGQLSHLPNFRQIKGMWPGDKMPMPGEEEEVDDEEMGVAETYADYMPTKLKLGRKHPDPVVETASLSSVEPVDVTYSLSLPDDTVRGGLLSALQLEAVVYASQAHEHLLPDGTRAGFLIGDGAGVGKGRTIAGIIFENYLKGRKRAVWVSVSNDLKYDAERDLRDIGAAKIDVHSLNKFKYAKISSAINGNVKKGVVFSTYSALIGETQANTKYRTRLKQLLQWCGEDFDGVIVFDECHKAKNLCPVGSGKATKTGLTALELQNKLPRARVVYASATGASEPRNMAYMVRLGIWGEGTPFPTFMDFINAVEKRGVGAMEIVAMDMKLRGMYIARQLSFHGVTFKIEEVPLSESFRDTYDKAVALWVEAMQKFTEAAELIDAEPRMRKTMWGQFWSAHQRFFKYLCIAAKVNQAVVLAREAVKCGKCVVIGLQSTGEARTLDQLERDDGELTDFVSTAKGVFQALVEKHFPAPDRERINRLLGLEAKEKPPAPAPTFNGKNGIDNANSSKRKLSARQQVNAAKRARGGSSSDEFVRSDDEPEPEPDSDDERRAASDSDQSDFNPFREGSDSDDEPWLGRKKKATKKKKPRVKKKVASTQDKIETMFERKSQPPPARAPAGTPVGTNGLYLGPTKTQQQPARSAIERACSMKEQLLLAIEKLGRRLPPNTLDQLVDELGGTDNVAEMTGRKGRVIQTEDGQILYETRSEADVPLETLNLTEKQRFMDGEKDVAIISEAASSGISLQSDRRAKNQRRRVHITLELPWSADRAIQQFGRTHRSNQVNAPEYVFLISDLAGERRFASTVAKRLESLGALTHGDRRATEMRDLSQFNIDNKYGRTALEAVMKAIMKYESPLVAPPRDYGGDFFQDVAVALVGVGLIVNSETSPGLLSLDKDYNNMSKFLNRILGMPVDLQNRLFKYFTDTLTAVMEQAKRSGRFDLGILDLGGAGDSVRRVRCVRFLRRHATGQAPVELHTVQSERGMEWSEALDKWSEAQALGEAGEGDGFYVSAAARGGKLSAALCLAPRARQSQRERPKERMFHVYRPNTGLQLKLETLAELQKKYRRATLSEAEEAWRAHHAASLRVCAHAYWRAACRNQDHCEVGLRVRTHHVLAGSVLAVWARVEAALAARSAAKMQVVRIKTDDGLKLVGTLIPKNCVETLKETLSSDAVSVTEQTFESPDALE</sequence>
<dbReference type="Gene3D" id="3.40.50.300">
    <property type="entry name" value="P-loop containing nucleotide triphosphate hydrolases"/>
    <property type="match status" value="2"/>
</dbReference>
<evidence type="ECO:0000259" key="7">
    <source>
        <dbReference type="Pfam" id="PF13872"/>
    </source>
</evidence>
<evidence type="ECO:0000256" key="3">
    <source>
        <dbReference type="ARBA" id="ARBA00023054"/>
    </source>
</evidence>
<keyword evidence="3" id="KW-0175">Coiled coil</keyword>
<feature type="domain" description="Strawberry notch AAA" evidence="7">
    <location>
        <begin position="213"/>
        <end position="518"/>
    </location>
</feature>
<dbReference type="FunFam" id="3.40.50.300:FF:000282">
    <property type="entry name" value="Strawberry notch homolog 1 (Drosophila)"/>
    <property type="match status" value="1"/>
</dbReference>
<comment type="similarity">
    <text evidence="2">Belongs to the SBNO family.</text>
</comment>
<evidence type="ECO:0000259" key="8">
    <source>
        <dbReference type="Pfam" id="PF25373"/>
    </source>
</evidence>
<feature type="domain" description="SBNO alpha/beta" evidence="8">
    <location>
        <begin position="1140"/>
        <end position="1264"/>
    </location>
</feature>
<comment type="caution">
    <text evidence="9">The sequence shown here is derived from an EMBL/GenBank/DDBJ whole genome shotgun (WGS) entry which is preliminary data.</text>
</comment>
<feature type="domain" description="Strawberry notch helicase C" evidence="6">
    <location>
        <begin position="825"/>
        <end position="1102"/>
    </location>
</feature>
<evidence type="ECO:0000313" key="9">
    <source>
        <dbReference type="EMBL" id="CAH2093395.1"/>
    </source>
</evidence>
<dbReference type="SUPFAM" id="SSF52540">
    <property type="entry name" value="P-loop containing nucleoside triphosphate hydrolases"/>
    <property type="match status" value="2"/>
</dbReference>
<reference evidence="9" key="1">
    <citation type="submission" date="2022-03" db="EMBL/GenBank/DDBJ databases">
        <authorList>
            <person name="Tunstrom K."/>
        </authorList>
    </citation>
    <scope>NUCLEOTIDE SEQUENCE</scope>
</reference>
<dbReference type="PANTHER" id="PTHR12706:SF30">
    <property type="entry name" value="PROTEIN STRAWBERRY NOTCH-RELATED"/>
    <property type="match status" value="1"/>
</dbReference>
<evidence type="ECO:0000259" key="6">
    <source>
        <dbReference type="Pfam" id="PF13871"/>
    </source>
</evidence>
<dbReference type="Pfam" id="PF13872">
    <property type="entry name" value="AAA_34"/>
    <property type="match status" value="1"/>
</dbReference>
<dbReference type="GO" id="GO:0042393">
    <property type="term" value="F:histone binding"/>
    <property type="evidence" value="ECO:0007669"/>
    <property type="project" value="TreeGrafter"/>
</dbReference>
<comment type="subcellular location">
    <subcellularLocation>
        <location evidence="1">Nucleus</location>
    </subcellularLocation>
</comment>
<dbReference type="Pfam" id="PF25373">
    <property type="entry name" value="SBNO"/>
    <property type="match status" value="1"/>
</dbReference>
<proteinExistence type="inferred from homology"/>
<evidence type="ECO:0000256" key="1">
    <source>
        <dbReference type="ARBA" id="ARBA00004123"/>
    </source>
</evidence>
<protein>
    <recommendedName>
        <fullName evidence="11">Protein strawberry notch</fullName>
    </recommendedName>
</protein>
<accession>A0AAU9U988</accession>
<evidence type="ECO:0000313" key="10">
    <source>
        <dbReference type="Proteomes" id="UP001153954"/>
    </source>
</evidence>
<dbReference type="Proteomes" id="UP001153954">
    <property type="component" value="Unassembled WGS sequence"/>
</dbReference>
<evidence type="ECO:0000256" key="2">
    <source>
        <dbReference type="ARBA" id="ARBA00006992"/>
    </source>
</evidence>
<dbReference type="InterPro" id="IPR026937">
    <property type="entry name" value="SBNO_Helicase_C_dom"/>
</dbReference>
<feature type="region of interest" description="Disordered" evidence="5">
    <location>
        <begin position="1"/>
        <end position="37"/>
    </location>
</feature>
<feature type="compositionally biased region" description="Acidic residues" evidence="5">
    <location>
        <begin position="15"/>
        <end position="29"/>
    </location>
</feature>
<dbReference type="Pfam" id="PF13871">
    <property type="entry name" value="Helicase_C_4"/>
    <property type="match status" value="1"/>
</dbReference>
<dbReference type="EMBL" id="CAKOGL010000013">
    <property type="protein sequence ID" value="CAH2093395.1"/>
    <property type="molecule type" value="Genomic_DNA"/>
</dbReference>
<dbReference type="InterPro" id="IPR057332">
    <property type="entry name" value="SBNO_a/b_dom"/>
</dbReference>
<dbReference type="GO" id="GO:0005634">
    <property type="term" value="C:nucleus"/>
    <property type="evidence" value="ECO:0007669"/>
    <property type="project" value="UniProtKB-SubCell"/>
</dbReference>
<dbReference type="PANTHER" id="PTHR12706">
    <property type="entry name" value="STRAWBERRY NOTCH-RELATED"/>
    <property type="match status" value="1"/>
</dbReference>
<dbReference type="GO" id="GO:0006355">
    <property type="term" value="P:regulation of DNA-templated transcription"/>
    <property type="evidence" value="ECO:0007669"/>
    <property type="project" value="InterPro"/>
</dbReference>
<keyword evidence="4" id="KW-0539">Nucleus</keyword>
<gene>
    <name evidence="9" type="ORF">EEDITHA_LOCUS9067</name>
</gene>
<dbReference type="InterPro" id="IPR039187">
    <property type="entry name" value="SNO_AAA"/>
</dbReference>